<dbReference type="EMBL" id="LT985188">
    <property type="protein sequence ID" value="SPD87702.1"/>
    <property type="molecule type" value="Genomic_DNA"/>
</dbReference>
<evidence type="ECO:0000313" key="1">
    <source>
        <dbReference type="EMBL" id="SPD87702.1"/>
    </source>
</evidence>
<dbReference type="InterPro" id="IPR036388">
    <property type="entry name" value="WH-like_DNA-bd_sf"/>
</dbReference>
<dbReference type="Proteomes" id="UP000238164">
    <property type="component" value="Chromosome 1"/>
</dbReference>
<dbReference type="Pfam" id="PF12840">
    <property type="entry name" value="HTH_20"/>
    <property type="match status" value="1"/>
</dbReference>
<dbReference type="Gene3D" id="1.10.10.10">
    <property type="entry name" value="Winged helix-like DNA-binding domain superfamily/Winged helix DNA-binding domain"/>
    <property type="match status" value="1"/>
</dbReference>
<keyword evidence="2" id="KW-1185">Reference proteome</keyword>
<protein>
    <submittedName>
        <fullName evidence="1">Transcriptional regulator</fullName>
    </submittedName>
</protein>
<dbReference type="AlphaFoldDB" id="A0A2N9JJF3"/>
<dbReference type="CDD" id="cd00090">
    <property type="entry name" value="HTH_ARSR"/>
    <property type="match status" value="1"/>
</dbReference>
<organism evidence="1 2">
    <name type="scientific">Micropruina glycogenica</name>
    <dbReference type="NCBI Taxonomy" id="75385"/>
    <lineage>
        <taxon>Bacteria</taxon>
        <taxon>Bacillati</taxon>
        <taxon>Actinomycetota</taxon>
        <taxon>Actinomycetes</taxon>
        <taxon>Propionibacteriales</taxon>
        <taxon>Nocardioidaceae</taxon>
        <taxon>Micropruina</taxon>
    </lineage>
</organism>
<dbReference type="OrthoDB" id="3399802at2"/>
<dbReference type="InterPro" id="IPR036390">
    <property type="entry name" value="WH_DNA-bd_sf"/>
</dbReference>
<reference evidence="1 2" key="1">
    <citation type="submission" date="2018-02" db="EMBL/GenBank/DDBJ databases">
        <authorList>
            <person name="Cohen D.B."/>
            <person name="Kent A.D."/>
        </authorList>
    </citation>
    <scope>NUCLEOTIDE SEQUENCE [LARGE SCALE GENOMIC DNA]</scope>
    <source>
        <strain evidence="1">1</strain>
    </source>
</reference>
<dbReference type="KEGG" id="mgg:MPLG2_2672"/>
<dbReference type="InterPro" id="IPR011991">
    <property type="entry name" value="ArsR-like_HTH"/>
</dbReference>
<gene>
    <name evidence="1" type="ORF">MPLG2_2672</name>
</gene>
<proteinExistence type="predicted"/>
<dbReference type="SUPFAM" id="SSF46785">
    <property type="entry name" value="Winged helix' DNA-binding domain"/>
    <property type="match status" value="1"/>
</dbReference>
<name>A0A2N9JJF3_9ACTN</name>
<accession>A0A2N9JJF3</accession>
<evidence type="ECO:0000313" key="2">
    <source>
        <dbReference type="Proteomes" id="UP000238164"/>
    </source>
</evidence>
<sequence>MSAAKTERLGPTRAEVLHHLRTRASAQGVEAVALALGLHPNTTRFHLGALTEAGLVVREVENRRRPGRPRMLFRAVPGLGGDHYEALAEVLVRHFASGLDDRAERAENAGLAWGERLREQRDPQSSDQPVERLVNAMDALGYQPQRDQSDDATVVLRPCPFLNLAGDDPDVICRLHVGLANGLLGPDQPWRVTDIEPFATPTTCVLRLQHLAAAEPSAASDHVA</sequence>
<dbReference type="RefSeq" id="WP_105186387.1">
    <property type="nucleotide sequence ID" value="NZ_BAAAGO010000031.1"/>
</dbReference>